<reference evidence="1" key="1">
    <citation type="submission" date="2021-01" db="EMBL/GenBank/DDBJ databases">
        <authorList>
            <person name="Corre E."/>
            <person name="Pelletier E."/>
            <person name="Niang G."/>
            <person name="Scheremetjew M."/>
            <person name="Finn R."/>
            <person name="Kale V."/>
            <person name="Holt S."/>
            <person name="Cochrane G."/>
            <person name="Meng A."/>
            <person name="Brown T."/>
            <person name="Cohen L."/>
        </authorList>
    </citation>
    <scope>NUCLEOTIDE SEQUENCE</scope>
    <source>
        <strain evidence="1">CCMP2222</strain>
    </source>
</reference>
<dbReference type="EMBL" id="HBGQ01065540">
    <property type="protein sequence ID" value="CAD9474019.1"/>
    <property type="molecule type" value="Transcribed_RNA"/>
</dbReference>
<evidence type="ECO:0008006" key="2">
    <source>
        <dbReference type="Google" id="ProtNLM"/>
    </source>
</evidence>
<proteinExistence type="predicted"/>
<dbReference type="AlphaFoldDB" id="A0A7S2GX15"/>
<organism evidence="1">
    <name type="scientific">Alexandrium andersonii</name>
    <dbReference type="NCBI Taxonomy" id="327968"/>
    <lineage>
        <taxon>Eukaryota</taxon>
        <taxon>Sar</taxon>
        <taxon>Alveolata</taxon>
        <taxon>Dinophyceae</taxon>
        <taxon>Gonyaulacales</taxon>
        <taxon>Pyrocystaceae</taxon>
        <taxon>Alexandrium</taxon>
    </lineage>
</organism>
<accession>A0A7S2GX15</accession>
<protein>
    <recommendedName>
        <fullName evidence="2">Sfi1 spindle body domain-containing protein</fullName>
    </recommendedName>
</protein>
<evidence type="ECO:0000313" key="1">
    <source>
        <dbReference type="EMBL" id="CAD9474019.1"/>
    </source>
</evidence>
<sequence length="166" mass="19221">MAYALLRSWCCWCRWRTVVRAHLESIMAQHARRYVTAALGGWLAVAQRLAALETRFLLQVDDFKWRSRERLLEASIAAWHAEAQRARQAARRTRLARAFTCWRLLVQEQLLLQKYLQECSDANIAGAWSHGAIEQSEPGSVQLADFKQLYTEMATQRWDLAEALTD</sequence>
<name>A0A7S2GX15_9DINO</name>
<gene>
    <name evidence="1" type="ORF">AAND1436_LOCUS31666</name>
</gene>